<keyword evidence="1" id="KW-1133">Transmembrane helix</keyword>
<feature type="transmembrane region" description="Helical" evidence="1">
    <location>
        <begin position="6"/>
        <end position="26"/>
    </location>
</feature>
<evidence type="ECO:0000313" key="3">
    <source>
        <dbReference type="Proteomes" id="UP001519344"/>
    </source>
</evidence>
<keyword evidence="3" id="KW-1185">Reference proteome</keyword>
<keyword evidence="1" id="KW-0472">Membrane</keyword>
<accession>A0ABS4I8C3</accession>
<evidence type="ECO:0000313" key="2">
    <source>
        <dbReference type="EMBL" id="MBP1967153.1"/>
    </source>
</evidence>
<dbReference type="Proteomes" id="UP001519344">
    <property type="component" value="Unassembled WGS sequence"/>
</dbReference>
<proteinExistence type="predicted"/>
<dbReference type="EMBL" id="JAGGKV010000029">
    <property type="protein sequence ID" value="MBP1967153.1"/>
    <property type="molecule type" value="Genomic_DNA"/>
</dbReference>
<name>A0ABS4I8C3_9BACL</name>
<feature type="transmembrane region" description="Helical" evidence="1">
    <location>
        <begin position="47"/>
        <end position="67"/>
    </location>
</feature>
<comment type="caution">
    <text evidence="2">The sequence shown here is derived from an EMBL/GenBank/DDBJ whole genome shotgun (WGS) entry which is preliminary data.</text>
</comment>
<organism evidence="2 3">
    <name type="scientific">Paenibacillus aceris</name>
    <dbReference type="NCBI Taxonomy" id="869555"/>
    <lineage>
        <taxon>Bacteria</taxon>
        <taxon>Bacillati</taxon>
        <taxon>Bacillota</taxon>
        <taxon>Bacilli</taxon>
        <taxon>Bacillales</taxon>
        <taxon>Paenibacillaceae</taxon>
        <taxon>Paenibacillus</taxon>
    </lineage>
</organism>
<evidence type="ECO:0000256" key="1">
    <source>
        <dbReference type="SAM" id="Phobius"/>
    </source>
</evidence>
<reference evidence="2 3" key="1">
    <citation type="submission" date="2021-03" db="EMBL/GenBank/DDBJ databases">
        <title>Genomic Encyclopedia of Type Strains, Phase IV (KMG-IV): sequencing the most valuable type-strain genomes for metagenomic binning, comparative biology and taxonomic classification.</title>
        <authorList>
            <person name="Goeker M."/>
        </authorList>
    </citation>
    <scope>NUCLEOTIDE SEQUENCE [LARGE SCALE GENOMIC DNA]</scope>
    <source>
        <strain evidence="2 3">DSM 24950</strain>
    </source>
</reference>
<keyword evidence="1" id="KW-0812">Transmembrane</keyword>
<protein>
    <submittedName>
        <fullName evidence="2">Membrane protein</fullName>
    </submittedName>
</protein>
<sequence>MGYIVGGLLLLVVLVIIFMFVMFMNFGITPNDVKELYKLLRGRLSKFTTVIVVTVILILLFSLWIAVDTFTGKMQIQF</sequence>
<gene>
    <name evidence="2" type="ORF">J2Z65_006417</name>
</gene>